<dbReference type="InterPro" id="IPR013024">
    <property type="entry name" value="GGCT-like"/>
</dbReference>
<feature type="domain" description="Gamma-glutamylcyclotransferase AIG2-like" evidence="1">
    <location>
        <begin position="108"/>
        <end position="246"/>
    </location>
</feature>
<proteinExistence type="predicted"/>
<dbReference type="InterPro" id="IPR009288">
    <property type="entry name" value="AIG2-like_dom"/>
</dbReference>
<dbReference type="InterPro" id="IPR036568">
    <property type="entry name" value="GGCT-like_sf"/>
</dbReference>
<gene>
    <name evidence="2" type="ORF">PGLA1383_LOCUS23404</name>
</gene>
<dbReference type="CDD" id="cd06661">
    <property type="entry name" value="GGCT_like"/>
    <property type="match status" value="1"/>
</dbReference>
<protein>
    <recommendedName>
        <fullName evidence="1">Gamma-glutamylcyclotransferase AIG2-like domain-containing protein</fullName>
    </recommendedName>
</protein>
<dbReference type="Gene3D" id="3.10.490.10">
    <property type="entry name" value="Gamma-glutamyl cyclotransferase-like"/>
    <property type="match status" value="1"/>
</dbReference>
<accession>A0A813F559</accession>
<comment type="caution">
    <text evidence="2">The sequence shown here is derived from an EMBL/GenBank/DDBJ whole genome shotgun (WGS) entry which is preliminary data.</text>
</comment>
<keyword evidence="3" id="KW-1185">Reference proteome</keyword>
<organism evidence="2 3">
    <name type="scientific">Polarella glacialis</name>
    <name type="common">Dinoflagellate</name>
    <dbReference type="NCBI Taxonomy" id="89957"/>
    <lineage>
        <taxon>Eukaryota</taxon>
        <taxon>Sar</taxon>
        <taxon>Alveolata</taxon>
        <taxon>Dinophyceae</taxon>
        <taxon>Suessiales</taxon>
        <taxon>Suessiaceae</taxon>
        <taxon>Polarella</taxon>
    </lineage>
</organism>
<dbReference type="AlphaFoldDB" id="A0A813F559"/>
<dbReference type="SUPFAM" id="SSF110857">
    <property type="entry name" value="Gamma-glutamyl cyclotransferase-like"/>
    <property type="match status" value="1"/>
</dbReference>
<sequence>MAMDGCCPCFAGLFKKRLVGLSQSESCEVPLLPIVRLDNALHRSLTTLGHDPDDVTEVLCCLQVTEEDLARPVEQLSAELQKNVLSRLKALAEEEAAEIESNPEVLAVFVYGTLRGDFCGSGDKWGIVSSTGASWERASVKGFRLYQDPRLTFPFAVRTDAPWDVIHGTVMSWPDLDAKSACAAVAQCNQIEGFRPSTPEAGLYRRQAVEVELLAGEVPRRALIYHQIWPTRALRAATAFPHGDWLETTSPMIQ</sequence>
<dbReference type="Pfam" id="PF06094">
    <property type="entry name" value="GGACT"/>
    <property type="match status" value="1"/>
</dbReference>
<evidence type="ECO:0000313" key="3">
    <source>
        <dbReference type="Proteomes" id="UP000654075"/>
    </source>
</evidence>
<evidence type="ECO:0000313" key="2">
    <source>
        <dbReference type="EMBL" id="CAE8605285.1"/>
    </source>
</evidence>
<dbReference type="OrthoDB" id="419154at2759"/>
<name>A0A813F559_POLGL</name>
<dbReference type="Proteomes" id="UP000654075">
    <property type="component" value="Unassembled WGS sequence"/>
</dbReference>
<evidence type="ECO:0000259" key="1">
    <source>
        <dbReference type="Pfam" id="PF06094"/>
    </source>
</evidence>
<reference evidence="2" key="1">
    <citation type="submission" date="2021-02" db="EMBL/GenBank/DDBJ databases">
        <authorList>
            <person name="Dougan E. K."/>
            <person name="Rhodes N."/>
            <person name="Thang M."/>
            <person name="Chan C."/>
        </authorList>
    </citation>
    <scope>NUCLEOTIDE SEQUENCE</scope>
</reference>
<dbReference type="EMBL" id="CAJNNV010017615">
    <property type="protein sequence ID" value="CAE8605285.1"/>
    <property type="molecule type" value="Genomic_DNA"/>
</dbReference>